<dbReference type="Proteomes" id="UP001153148">
    <property type="component" value="Unassembled WGS sequence"/>
</dbReference>
<name>A0ABN7NPE1_TIMPD</name>
<accession>A0ABN7NPE1</accession>
<protein>
    <submittedName>
        <fullName evidence="1">Uncharacterized protein</fullName>
    </submittedName>
</protein>
<sequence>MYEGDFRWTDGLIFTYSKLFCCNIGNNVVCKRRIYGLVLSLATRCER</sequence>
<organism evidence="1 2">
    <name type="scientific">Timema podura</name>
    <name type="common">Walking stick</name>
    <dbReference type="NCBI Taxonomy" id="61482"/>
    <lineage>
        <taxon>Eukaryota</taxon>
        <taxon>Metazoa</taxon>
        <taxon>Ecdysozoa</taxon>
        <taxon>Arthropoda</taxon>
        <taxon>Hexapoda</taxon>
        <taxon>Insecta</taxon>
        <taxon>Pterygota</taxon>
        <taxon>Neoptera</taxon>
        <taxon>Polyneoptera</taxon>
        <taxon>Phasmatodea</taxon>
        <taxon>Timematodea</taxon>
        <taxon>Timematoidea</taxon>
        <taxon>Timematidae</taxon>
        <taxon>Timema</taxon>
    </lineage>
</organism>
<keyword evidence="2" id="KW-1185">Reference proteome</keyword>
<evidence type="ECO:0000313" key="2">
    <source>
        <dbReference type="Proteomes" id="UP001153148"/>
    </source>
</evidence>
<dbReference type="EMBL" id="CAJPIN010005898">
    <property type="protein sequence ID" value="CAG2057714.1"/>
    <property type="molecule type" value="Genomic_DNA"/>
</dbReference>
<gene>
    <name evidence="1" type="ORF">TPAB3V08_LOCUS4691</name>
</gene>
<evidence type="ECO:0000313" key="1">
    <source>
        <dbReference type="EMBL" id="CAG2057714.1"/>
    </source>
</evidence>
<feature type="non-terminal residue" evidence="1">
    <location>
        <position position="47"/>
    </location>
</feature>
<reference evidence="1" key="1">
    <citation type="submission" date="2021-03" db="EMBL/GenBank/DDBJ databases">
        <authorList>
            <person name="Tran Van P."/>
        </authorList>
    </citation>
    <scope>NUCLEOTIDE SEQUENCE</scope>
</reference>
<proteinExistence type="predicted"/>
<comment type="caution">
    <text evidence="1">The sequence shown here is derived from an EMBL/GenBank/DDBJ whole genome shotgun (WGS) entry which is preliminary data.</text>
</comment>